<dbReference type="Pfam" id="PF01061">
    <property type="entry name" value="ABC2_membrane"/>
    <property type="match status" value="1"/>
</dbReference>
<dbReference type="PANTHER" id="PTHR30413:SF8">
    <property type="entry name" value="TRANSPORT PERMEASE PROTEIN"/>
    <property type="match status" value="1"/>
</dbReference>
<feature type="transmembrane region" description="Helical" evidence="8">
    <location>
        <begin position="49"/>
        <end position="70"/>
    </location>
</feature>
<feature type="transmembrane region" description="Helical" evidence="8">
    <location>
        <begin position="157"/>
        <end position="180"/>
    </location>
</feature>
<organism evidence="10">
    <name type="scientific">uncultured Gemmatimonadaceae bacterium</name>
    <dbReference type="NCBI Taxonomy" id="246130"/>
    <lineage>
        <taxon>Bacteria</taxon>
        <taxon>Pseudomonadati</taxon>
        <taxon>Gemmatimonadota</taxon>
        <taxon>Gemmatimonadia</taxon>
        <taxon>Gemmatimonadales</taxon>
        <taxon>Gemmatimonadaceae</taxon>
        <taxon>environmental samples</taxon>
    </lineage>
</organism>
<keyword evidence="3" id="KW-0813">Transport</keyword>
<dbReference type="AlphaFoldDB" id="A0A6J4KK70"/>
<evidence type="ECO:0000313" key="10">
    <source>
        <dbReference type="EMBL" id="CAA9308309.1"/>
    </source>
</evidence>
<comment type="similarity">
    <text evidence="2">Belongs to the ABC-2 integral membrane protein family.</text>
</comment>
<accession>A0A6J4KK70</accession>
<reference evidence="10" key="1">
    <citation type="submission" date="2020-02" db="EMBL/GenBank/DDBJ databases">
        <authorList>
            <person name="Meier V. D."/>
        </authorList>
    </citation>
    <scope>NUCLEOTIDE SEQUENCE</scope>
    <source>
        <strain evidence="10">AVDCRST_MAG11</strain>
    </source>
</reference>
<dbReference type="PANTHER" id="PTHR30413">
    <property type="entry name" value="INNER MEMBRANE TRANSPORT PERMEASE"/>
    <property type="match status" value="1"/>
</dbReference>
<feature type="transmembrane region" description="Helical" evidence="8">
    <location>
        <begin position="260"/>
        <end position="278"/>
    </location>
</feature>
<feature type="transmembrane region" description="Helical" evidence="8">
    <location>
        <begin position="192"/>
        <end position="209"/>
    </location>
</feature>
<feature type="transmembrane region" description="Helical" evidence="8">
    <location>
        <begin position="123"/>
        <end position="150"/>
    </location>
</feature>
<sequence length="289" mass="31386">MTSQPEPARPSILGDLREVVGDLWRSRELLQQLTLRDLKLRYKQAVMGLGWALFMPLLVILSGTFFRFLVSRTSDLPLDRAAIAAIAVKALPWSFFVGTVGSATNSLTANVQLVTKVYFPREVLPVSATLAHAFDFAVGLAVLVVALVAFHPPPSPAALLWVPPLILLVLGFATACALFLSCANLFFRDVKYIVQVLLTFGVFFTPVFFDASLVGRYRGIVMLNPLAAPLEGLRLAIVQGHNLLTPLASGASVVWQPTDLAYSAAVTTVALVGSALLFHRSEFVFAEYV</sequence>
<feature type="domain" description="ABC-2 type transporter transmembrane" evidence="9">
    <location>
        <begin position="29"/>
        <end position="236"/>
    </location>
</feature>
<proteinExistence type="inferred from homology"/>
<dbReference type="EMBL" id="CADCTU010000295">
    <property type="protein sequence ID" value="CAA9308309.1"/>
    <property type="molecule type" value="Genomic_DNA"/>
</dbReference>
<evidence type="ECO:0000259" key="9">
    <source>
        <dbReference type="Pfam" id="PF01061"/>
    </source>
</evidence>
<feature type="transmembrane region" description="Helical" evidence="8">
    <location>
        <begin position="82"/>
        <end position="103"/>
    </location>
</feature>
<name>A0A6J4KK70_9BACT</name>
<comment type="subcellular location">
    <subcellularLocation>
        <location evidence="1">Cell inner membrane</location>
        <topology evidence="1">Multi-pass membrane protein</topology>
    </subcellularLocation>
</comment>
<dbReference type="GO" id="GO:0005886">
    <property type="term" value="C:plasma membrane"/>
    <property type="evidence" value="ECO:0007669"/>
    <property type="project" value="UniProtKB-SubCell"/>
</dbReference>
<evidence type="ECO:0000256" key="4">
    <source>
        <dbReference type="ARBA" id="ARBA00022475"/>
    </source>
</evidence>
<evidence type="ECO:0000256" key="3">
    <source>
        <dbReference type="ARBA" id="ARBA00022448"/>
    </source>
</evidence>
<evidence type="ECO:0000256" key="1">
    <source>
        <dbReference type="ARBA" id="ARBA00004429"/>
    </source>
</evidence>
<dbReference type="InterPro" id="IPR013525">
    <property type="entry name" value="ABC2_TM"/>
</dbReference>
<evidence type="ECO:0000256" key="6">
    <source>
        <dbReference type="ARBA" id="ARBA00022989"/>
    </source>
</evidence>
<keyword evidence="4" id="KW-1003">Cell membrane</keyword>
<evidence type="ECO:0000256" key="5">
    <source>
        <dbReference type="ARBA" id="ARBA00022692"/>
    </source>
</evidence>
<dbReference type="GO" id="GO:0015920">
    <property type="term" value="P:lipopolysaccharide transport"/>
    <property type="evidence" value="ECO:0007669"/>
    <property type="project" value="TreeGrafter"/>
</dbReference>
<keyword evidence="6 8" id="KW-1133">Transmembrane helix</keyword>
<evidence type="ECO:0000256" key="8">
    <source>
        <dbReference type="SAM" id="Phobius"/>
    </source>
</evidence>
<protein>
    <submittedName>
        <fullName evidence="10">O-antigen export system, permease protein</fullName>
    </submittedName>
</protein>
<gene>
    <name evidence="10" type="ORF">AVDCRST_MAG11-1311</name>
</gene>
<evidence type="ECO:0000256" key="2">
    <source>
        <dbReference type="ARBA" id="ARBA00007783"/>
    </source>
</evidence>
<dbReference type="GO" id="GO:0140359">
    <property type="term" value="F:ABC-type transporter activity"/>
    <property type="evidence" value="ECO:0007669"/>
    <property type="project" value="InterPro"/>
</dbReference>
<keyword evidence="5 8" id="KW-0812">Transmembrane</keyword>
<evidence type="ECO:0000256" key="7">
    <source>
        <dbReference type="ARBA" id="ARBA00023136"/>
    </source>
</evidence>
<keyword evidence="7 8" id="KW-0472">Membrane</keyword>